<dbReference type="EMBL" id="GBBM01007979">
    <property type="protein sequence ID" value="JAC27439.1"/>
    <property type="molecule type" value="mRNA"/>
</dbReference>
<reference evidence="2" key="1">
    <citation type="submission" date="2014-03" db="EMBL/GenBank/DDBJ databases">
        <title>The sialotranscriptome of Amblyomma triste, Amblyomma parvum and Amblyomma cajennense ticks, uncovered by 454-based RNA-seq.</title>
        <authorList>
            <person name="Garcia G.R."/>
            <person name="Gardinassi L.G."/>
            <person name="Ribeiro J.M."/>
            <person name="Anatriello E."/>
            <person name="Ferreira B.R."/>
            <person name="Moreira H.N."/>
            <person name="Mafra C."/>
            <person name="Olegario M.M."/>
            <person name="Szabo P.J."/>
            <person name="Miranda-Santos I.K."/>
            <person name="Maruyama S.R."/>
        </authorList>
    </citation>
    <scope>NUCLEOTIDE SEQUENCE</scope>
    <source>
        <strain evidence="2">Mato Grasso do Sul</strain>
        <tissue evidence="2">Salivary glands</tissue>
    </source>
</reference>
<proteinExistence type="evidence at transcript level"/>
<dbReference type="AlphaFoldDB" id="A0A023G153"/>
<feature type="chain" id="PRO_5001521492" evidence="1">
    <location>
        <begin position="20"/>
        <end position="81"/>
    </location>
</feature>
<accession>A0A023G153</accession>
<keyword evidence="1" id="KW-0732">Signal</keyword>
<evidence type="ECO:0000256" key="1">
    <source>
        <dbReference type="SAM" id="SignalP"/>
    </source>
</evidence>
<sequence>MALATICFLFSVAISGVVSRPRSKTTLAISEKKKKAYLTRQTKAKRAAVQPWFLCFLRQTKQIGKKPVTAHHFPRSISLNP</sequence>
<evidence type="ECO:0000313" key="2">
    <source>
        <dbReference type="EMBL" id="JAC27439.1"/>
    </source>
</evidence>
<protein>
    <submittedName>
        <fullName evidence="2">Putative secreted protein</fullName>
    </submittedName>
</protein>
<name>A0A023G153_AMBTT</name>
<feature type="signal peptide" evidence="1">
    <location>
        <begin position="1"/>
        <end position="19"/>
    </location>
</feature>
<organism evidence="2">
    <name type="scientific">Amblyomma triste</name>
    <name type="common">Neotropical tick</name>
    <dbReference type="NCBI Taxonomy" id="251400"/>
    <lineage>
        <taxon>Eukaryota</taxon>
        <taxon>Metazoa</taxon>
        <taxon>Ecdysozoa</taxon>
        <taxon>Arthropoda</taxon>
        <taxon>Chelicerata</taxon>
        <taxon>Arachnida</taxon>
        <taxon>Acari</taxon>
        <taxon>Parasitiformes</taxon>
        <taxon>Ixodida</taxon>
        <taxon>Ixodoidea</taxon>
        <taxon>Ixodidae</taxon>
        <taxon>Amblyomminae</taxon>
        <taxon>Amblyomma</taxon>
    </lineage>
</organism>